<dbReference type="EMBL" id="ML213633">
    <property type="protein sequence ID" value="TFK34338.1"/>
    <property type="molecule type" value="Genomic_DNA"/>
</dbReference>
<dbReference type="AlphaFoldDB" id="A0A5C3LPT8"/>
<reference evidence="1 2" key="1">
    <citation type="journal article" date="2019" name="Nat. Ecol. Evol.">
        <title>Megaphylogeny resolves global patterns of mushroom evolution.</title>
        <authorList>
            <person name="Varga T."/>
            <person name="Krizsan K."/>
            <person name="Foldi C."/>
            <person name="Dima B."/>
            <person name="Sanchez-Garcia M."/>
            <person name="Sanchez-Ramirez S."/>
            <person name="Szollosi G.J."/>
            <person name="Szarkandi J.G."/>
            <person name="Papp V."/>
            <person name="Albert L."/>
            <person name="Andreopoulos W."/>
            <person name="Angelini C."/>
            <person name="Antonin V."/>
            <person name="Barry K.W."/>
            <person name="Bougher N.L."/>
            <person name="Buchanan P."/>
            <person name="Buyck B."/>
            <person name="Bense V."/>
            <person name="Catcheside P."/>
            <person name="Chovatia M."/>
            <person name="Cooper J."/>
            <person name="Damon W."/>
            <person name="Desjardin D."/>
            <person name="Finy P."/>
            <person name="Geml J."/>
            <person name="Haridas S."/>
            <person name="Hughes K."/>
            <person name="Justo A."/>
            <person name="Karasinski D."/>
            <person name="Kautmanova I."/>
            <person name="Kiss B."/>
            <person name="Kocsube S."/>
            <person name="Kotiranta H."/>
            <person name="LaButti K.M."/>
            <person name="Lechner B.E."/>
            <person name="Liimatainen K."/>
            <person name="Lipzen A."/>
            <person name="Lukacs Z."/>
            <person name="Mihaltcheva S."/>
            <person name="Morgado L.N."/>
            <person name="Niskanen T."/>
            <person name="Noordeloos M.E."/>
            <person name="Ohm R.A."/>
            <person name="Ortiz-Santana B."/>
            <person name="Ovrebo C."/>
            <person name="Racz N."/>
            <person name="Riley R."/>
            <person name="Savchenko A."/>
            <person name="Shiryaev A."/>
            <person name="Soop K."/>
            <person name="Spirin V."/>
            <person name="Szebenyi C."/>
            <person name="Tomsovsky M."/>
            <person name="Tulloss R.E."/>
            <person name="Uehling J."/>
            <person name="Grigoriev I.V."/>
            <person name="Vagvolgyi C."/>
            <person name="Papp T."/>
            <person name="Martin F.M."/>
            <person name="Miettinen O."/>
            <person name="Hibbett D.S."/>
            <person name="Nagy L.G."/>
        </authorList>
    </citation>
    <scope>NUCLEOTIDE SEQUENCE [LARGE SCALE GENOMIC DNA]</scope>
    <source>
        <strain evidence="1 2">CBS 166.37</strain>
    </source>
</reference>
<sequence length="187" mass="21667">MVSYYQHRPTTKLIQLVLPMNISMRNHIRYGFLHKLTCGFLWCKVPGESVIKNSYVVDLRTSRSPIASDTLVSRCTSCLALVARIDIRQVQFYWRELLRTWDSVCVRTSTPSLVEDAHPCSRRRFAWRRPHLQIHEGSGFRSFSLCIGSLLCLINRMDASAREKSLSQKVRATKLLVQPNNHIRTCF</sequence>
<name>A0A5C3LPT8_9AGAR</name>
<keyword evidence="2" id="KW-1185">Reference proteome</keyword>
<evidence type="ECO:0000313" key="1">
    <source>
        <dbReference type="EMBL" id="TFK34338.1"/>
    </source>
</evidence>
<gene>
    <name evidence="1" type="ORF">BDQ12DRAFT_372765</name>
</gene>
<accession>A0A5C3LPT8</accession>
<dbReference type="Proteomes" id="UP000308652">
    <property type="component" value="Unassembled WGS sequence"/>
</dbReference>
<proteinExistence type="predicted"/>
<organism evidence="1 2">
    <name type="scientific">Crucibulum laeve</name>
    <dbReference type="NCBI Taxonomy" id="68775"/>
    <lineage>
        <taxon>Eukaryota</taxon>
        <taxon>Fungi</taxon>
        <taxon>Dikarya</taxon>
        <taxon>Basidiomycota</taxon>
        <taxon>Agaricomycotina</taxon>
        <taxon>Agaricomycetes</taxon>
        <taxon>Agaricomycetidae</taxon>
        <taxon>Agaricales</taxon>
        <taxon>Agaricineae</taxon>
        <taxon>Nidulariaceae</taxon>
        <taxon>Crucibulum</taxon>
    </lineage>
</organism>
<evidence type="ECO:0000313" key="2">
    <source>
        <dbReference type="Proteomes" id="UP000308652"/>
    </source>
</evidence>
<protein>
    <submittedName>
        <fullName evidence="1">Uncharacterized protein</fullName>
    </submittedName>
</protein>